<evidence type="ECO:0000313" key="2">
    <source>
        <dbReference type="EMBL" id="ENN72084.1"/>
    </source>
</evidence>
<protein>
    <submittedName>
        <fullName evidence="2">Uncharacterized protein</fullName>
    </submittedName>
</protein>
<feature type="non-terminal residue" evidence="2">
    <location>
        <position position="1"/>
    </location>
</feature>
<gene>
    <name evidence="2" type="ORF">YQE_11261</name>
</gene>
<feature type="compositionally biased region" description="Basic and acidic residues" evidence="1">
    <location>
        <begin position="66"/>
        <end position="75"/>
    </location>
</feature>
<dbReference type="HOGENOM" id="CLU_1536277_0_0_1"/>
<accession>N6SWF2</accession>
<name>N6SWF2_DENPD</name>
<organism evidence="2">
    <name type="scientific">Dendroctonus ponderosae</name>
    <name type="common">Mountain pine beetle</name>
    <dbReference type="NCBI Taxonomy" id="77166"/>
    <lineage>
        <taxon>Eukaryota</taxon>
        <taxon>Metazoa</taxon>
        <taxon>Ecdysozoa</taxon>
        <taxon>Arthropoda</taxon>
        <taxon>Hexapoda</taxon>
        <taxon>Insecta</taxon>
        <taxon>Pterygota</taxon>
        <taxon>Neoptera</taxon>
        <taxon>Endopterygota</taxon>
        <taxon>Coleoptera</taxon>
        <taxon>Polyphaga</taxon>
        <taxon>Cucujiformia</taxon>
        <taxon>Curculionidae</taxon>
        <taxon>Scolytinae</taxon>
        <taxon>Dendroctonus</taxon>
    </lineage>
</organism>
<feature type="region of interest" description="Disordered" evidence="1">
    <location>
        <begin position="45"/>
        <end position="175"/>
    </location>
</feature>
<feature type="compositionally biased region" description="Polar residues" evidence="1">
    <location>
        <begin position="8"/>
        <end position="18"/>
    </location>
</feature>
<feature type="region of interest" description="Disordered" evidence="1">
    <location>
        <begin position="1"/>
        <end position="29"/>
    </location>
</feature>
<feature type="compositionally biased region" description="Low complexity" evidence="1">
    <location>
        <begin position="20"/>
        <end position="29"/>
    </location>
</feature>
<feature type="non-terminal residue" evidence="2">
    <location>
        <position position="175"/>
    </location>
</feature>
<proteinExistence type="predicted"/>
<evidence type="ECO:0000256" key="1">
    <source>
        <dbReference type="SAM" id="MobiDB-lite"/>
    </source>
</evidence>
<reference evidence="2" key="1">
    <citation type="journal article" date="2013" name="Genome Biol.">
        <title>Draft genome of the mountain pine beetle, Dendroctonus ponderosae Hopkins, a major forest pest.</title>
        <authorList>
            <person name="Keeling C.I."/>
            <person name="Yuen M.M."/>
            <person name="Liao N.Y."/>
            <person name="Docking T.R."/>
            <person name="Chan S.K."/>
            <person name="Taylor G.A."/>
            <person name="Palmquist D.L."/>
            <person name="Jackman S.D."/>
            <person name="Nguyen A."/>
            <person name="Li M."/>
            <person name="Henderson H."/>
            <person name="Janes J.K."/>
            <person name="Zhao Y."/>
            <person name="Pandoh P."/>
            <person name="Moore R."/>
            <person name="Sperling F.A."/>
            <person name="Huber D.P."/>
            <person name="Birol I."/>
            <person name="Jones S.J."/>
            <person name="Bohlmann J."/>
        </authorList>
    </citation>
    <scope>NUCLEOTIDE SEQUENCE</scope>
</reference>
<sequence length="175" mass="18486">MCRCSTPGGVSSRSSANTGAARASSTAWRAWPSTASAIGWHLCGQVRHDGEPGGAAGTPPLHRRLQHEPRDRLRLEQPPPAGVRRERKGAEQLRQRGLGGGGVQVPEGRGRGRPGLHMCGRFGKQPHPDLPSGWDVPALAGLLGRAEGRVQGAGGRGHDPRRAHFGLRPGESSHP</sequence>
<dbReference type="AlphaFoldDB" id="N6SWF2"/>
<dbReference type="EMBL" id="KB741244">
    <property type="protein sequence ID" value="ENN72084.1"/>
    <property type="molecule type" value="Genomic_DNA"/>
</dbReference>